<name>A0A016W6J4_9BILA</name>
<organism evidence="2 3">
    <name type="scientific">Ancylostoma ceylanicum</name>
    <dbReference type="NCBI Taxonomy" id="53326"/>
    <lineage>
        <taxon>Eukaryota</taxon>
        <taxon>Metazoa</taxon>
        <taxon>Ecdysozoa</taxon>
        <taxon>Nematoda</taxon>
        <taxon>Chromadorea</taxon>
        <taxon>Rhabditida</taxon>
        <taxon>Rhabditina</taxon>
        <taxon>Rhabditomorpha</taxon>
        <taxon>Strongyloidea</taxon>
        <taxon>Ancylostomatidae</taxon>
        <taxon>Ancylostomatinae</taxon>
        <taxon>Ancylostoma</taxon>
    </lineage>
</organism>
<feature type="region of interest" description="Disordered" evidence="1">
    <location>
        <begin position="1"/>
        <end position="30"/>
    </location>
</feature>
<gene>
    <name evidence="2" type="primary">Acey_s0001.g52</name>
    <name evidence="2" type="ORF">Y032_0001g52</name>
</gene>
<feature type="compositionally biased region" description="Polar residues" evidence="1">
    <location>
        <begin position="1"/>
        <end position="11"/>
    </location>
</feature>
<keyword evidence="3" id="KW-1185">Reference proteome</keyword>
<dbReference type="AlphaFoldDB" id="A0A016W6J4"/>
<evidence type="ECO:0000256" key="1">
    <source>
        <dbReference type="SAM" id="MobiDB-lite"/>
    </source>
</evidence>
<accession>A0A016W6J4</accession>
<dbReference type="EMBL" id="JARK01001337">
    <property type="protein sequence ID" value="EYC34608.1"/>
    <property type="molecule type" value="Genomic_DNA"/>
</dbReference>
<evidence type="ECO:0000313" key="2">
    <source>
        <dbReference type="EMBL" id="EYC34608.1"/>
    </source>
</evidence>
<sequence>MVMSLSPQSGVNEPKRKSIRRNEPWRELNSEETSAEATVAMTAQCYANLVCGRSHLESHLFYFVKLDSHRQLGSGKDVVTARDAVLSISGNIIVHHNDKERWIG</sequence>
<protein>
    <submittedName>
        <fullName evidence="2">Uncharacterized protein</fullName>
    </submittedName>
</protein>
<dbReference type="Proteomes" id="UP000024635">
    <property type="component" value="Unassembled WGS sequence"/>
</dbReference>
<evidence type="ECO:0000313" key="3">
    <source>
        <dbReference type="Proteomes" id="UP000024635"/>
    </source>
</evidence>
<comment type="caution">
    <text evidence="2">The sequence shown here is derived from an EMBL/GenBank/DDBJ whole genome shotgun (WGS) entry which is preliminary data.</text>
</comment>
<feature type="compositionally biased region" description="Basic and acidic residues" evidence="1">
    <location>
        <begin position="13"/>
        <end position="29"/>
    </location>
</feature>
<reference evidence="3" key="1">
    <citation type="journal article" date="2015" name="Nat. Genet.">
        <title>The genome and transcriptome of the zoonotic hookworm Ancylostoma ceylanicum identify infection-specific gene families.</title>
        <authorList>
            <person name="Schwarz E.M."/>
            <person name="Hu Y."/>
            <person name="Antoshechkin I."/>
            <person name="Miller M.M."/>
            <person name="Sternberg P.W."/>
            <person name="Aroian R.V."/>
        </authorList>
    </citation>
    <scope>NUCLEOTIDE SEQUENCE</scope>
    <source>
        <strain evidence="3">HY135</strain>
    </source>
</reference>
<proteinExistence type="predicted"/>